<name>A0A6G7Y7K8_9ACTN</name>
<dbReference type="Gene3D" id="3.40.50.1000">
    <property type="entry name" value="HAD superfamily/HAD-like"/>
    <property type="match status" value="1"/>
</dbReference>
<sequence length="216" mass="22624">MSQTFTTRALLFDMDSTLVDSTAVVERVWTQWAAEHDLAAADVLAVIHGRQGHLSMAELLPHRSQEENLADNAVMLARELDELDGVVEIPGAATLLASLGDASHALVTSATLELATARMRAAGLAMPTAVVTAESVTRSKPHPEGFLRAAELLGVGPTDCVVFEDSAFGIEAGLAAGMRVVGVGPTAARHNPTWAVDDLTGTRVVPVPDGLRVTLG</sequence>
<dbReference type="GO" id="GO:0050308">
    <property type="term" value="F:sugar-phosphatase activity"/>
    <property type="evidence" value="ECO:0007669"/>
    <property type="project" value="TreeGrafter"/>
</dbReference>
<dbReference type="InterPro" id="IPR036412">
    <property type="entry name" value="HAD-like_sf"/>
</dbReference>
<dbReference type="SUPFAM" id="SSF56784">
    <property type="entry name" value="HAD-like"/>
    <property type="match status" value="1"/>
</dbReference>
<dbReference type="Pfam" id="PF00702">
    <property type="entry name" value="Hydrolase"/>
    <property type="match status" value="1"/>
</dbReference>
<evidence type="ECO:0000313" key="2">
    <source>
        <dbReference type="Proteomes" id="UP000501058"/>
    </source>
</evidence>
<dbReference type="InterPro" id="IPR006439">
    <property type="entry name" value="HAD-SF_hydro_IA"/>
</dbReference>
<dbReference type="SFLD" id="SFLDG01129">
    <property type="entry name" value="C1.5:_HAD__Beta-PGM__Phosphata"/>
    <property type="match status" value="1"/>
</dbReference>
<dbReference type="InterPro" id="IPR051806">
    <property type="entry name" value="HAD-like_SPP"/>
</dbReference>
<evidence type="ECO:0000313" key="1">
    <source>
        <dbReference type="EMBL" id="QIK72770.1"/>
    </source>
</evidence>
<keyword evidence="1" id="KW-0378">Hydrolase</keyword>
<dbReference type="SFLD" id="SFLDS00003">
    <property type="entry name" value="Haloacid_Dehalogenase"/>
    <property type="match status" value="1"/>
</dbReference>
<dbReference type="Proteomes" id="UP000501058">
    <property type="component" value="Chromosome"/>
</dbReference>
<reference evidence="1 2" key="1">
    <citation type="submission" date="2020-03" db="EMBL/GenBank/DDBJ databases">
        <title>Propioniciclava sp. nov., isolated from Hydrophilus acuminatus.</title>
        <authorList>
            <person name="Hyun D.-W."/>
            <person name="Bae J.-W."/>
        </authorList>
    </citation>
    <scope>NUCLEOTIDE SEQUENCE [LARGE SCALE GENOMIC DNA]</scope>
    <source>
        <strain evidence="1 2">HDW11</strain>
    </source>
</reference>
<keyword evidence="2" id="KW-1185">Reference proteome</keyword>
<dbReference type="EMBL" id="CP049865">
    <property type="protein sequence ID" value="QIK72770.1"/>
    <property type="molecule type" value="Genomic_DNA"/>
</dbReference>
<dbReference type="Gene3D" id="1.10.150.240">
    <property type="entry name" value="Putative phosphatase, domain 2"/>
    <property type="match status" value="1"/>
</dbReference>
<protein>
    <submittedName>
        <fullName evidence="1">HAD-IA family hydrolase</fullName>
    </submittedName>
</protein>
<organism evidence="1 2">
    <name type="scientific">Propioniciclava coleopterorum</name>
    <dbReference type="NCBI Taxonomy" id="2714937"/>
    <lineage>
        <taxon>Bacteria</taxon>
        <taxon>Bacillati</taxon>
        <taxon>Actinomycetota</taxon>
        <taxon>Actinomycetes</taxon>
        <taxon>Propionibacteriales</taxon>
        <taxon>Propionibacteriaceae</taxon>
        <taxon>Propioniciclava</taxon>
    </lineage>
</organism>
<dbReference type="NCBIfam" id="TIGR01509">
    <property type="entry name" value="HAD-SF-IA-v3"/>
    <property type="match status" value="1"/>
</dbReference>
<accession>A0A6G7Y7K8</accession>
<dbReference type="InterPro" id="IPR023198">
    <property type="entry name" value="PGP-like_dom2"/>
</dbReference>
<dbReference type="AlphaFoldDB" id="A0A6G7Y7K8"/>
<dbReference type="RefSeq" id="WP_166233845.1">
    <property type="nucleotide sequence ID" value="NZ_CP049865.1"/>
</dbReference>
<dbReference type="PANTHER" id="PTHR43481:SF4">
    <property type="entry name" value="GLYCEROL-1-PHOSPHATE PHOSPHOHYDROLASE 1-RELATED"/>
    <property type="match status" value="1"/>
</dbReference>
<dbReference type="InterPro" id="IPR023214">
    <property type="entry name" value="HAD_sf"/>
</dbReference>
<dbReference type="PANTHER" id="PTHR43481">
    <property type="entry name" value="FRUCTOSE-1-PHOSPHATE PHOSPHATASE"/>
    <property type="match status" value="1"/>
</dbReference>
<gene>
    <name evidence="1" type="ORF">G7070_11420</name>
</gene>
<proteinExistence type="predicted"/>
<dbReference type="KEGG" id="prv:G7070_11420"/>